<dbReference type="Proteomes" id="UP000594890">
    <property type="component" value="Chromosome"/>
</dbReference>
<reference evidence="1 2" key="1">
    <citation type="submission" date="2020-10" db="EMBL/GenBank/DDBJ databases">
        <title>Campylobacter and Helicobacter PacBio genomes.</title>
        <authorList>
            <person name="Lane C."/>
        </authorList>
    </citation>
    <scope>NUCLEOTIDE SEQUENCE [LARGE SCALE GENOMIC DNA]</scope>
    <source>
        <strain evidence="1 2">2014D-0218</strain>
    </source>
</reference>
<accession>A0A5M0YKP9</accession>
<sequence length="97" mass="11283">MKNKIIVCFVVLVNIIPIISYIVYISSTKLSNFQFLFSLICFFVVFGSISILSLLFLNAKKIISLSPAKREEEYNNDDFTDISYSFLPYNIHHNDYK</sequence>
<evidence type="ECO:0000313" key="1">
    <source>
        <dbReference type="EMBL" id="QOQ99871.1"/>
    </source>
</evidence>
<protein>
    <submittedName>
        <fullName evidence="1">Uncharacterized protein</fullName>
    </submittedName>
</protein>
<dbReference type="EMBL" id="CP063088">
    <property type="protein sequence ID" value="QOQ99871.1"/>
    <property type="molecule type" value="Genomic_DNA"/>
</dbReference>
<proteinExistence type="predicted"/>
<evidence type="ECO:0000313" key="2">
    <source>
        <dbReference type="Proteomes" id="UP000594890"/>
    </source>
</evidence>
<name>A0A5M0YKP9_CAMLA</name>
<gene>
    <name evidence="1" type="ORF">HW242_01090</name>
</gene>
<dbReference type="RefSeq" id="WP_214100665.1">
    <property type="nucleotide sequence ID" value="NZ_CAKOEL010000019.1"/>
</dbReference>
<dbReference type="AlphaFoldDB" id="A0A5M0YKP9"/>
<organism evidence="1 2">
    <name type="scientific">Campylobacter lari</name>
    <dbReference type="NCBI Taxonomy" id="201"/>
    <lineage>
        <taxon>Bacteria</taxon>
        <taxon>Pseudomonadati</taxon>
        <taxon>Campylobacterota</taxon>
        <taxon>Epsilonproteobacteria</taxon>
        <taxon>Campylobacterales</taxon>
        <taxon>Campylobacteraceae</taxon>
        <taxon>Campylobacter</taxon>
    </lineage>
</organism>